<feature type="compositionally biased region" description="Basic and acidic residues" evidence="2">
    <location>
        <begin position="504"/>
        <end position="525"/>
    </location>
</feature>
<comment type="similarity">
    <text evidence="1">Belongs to the KRI1 family.</text>
</comment>
<evidence type="ECO:0000256" key="1">
    <source>
        <dbReference type="ARBA" id="ARBA00007473"/>
    </source>
</evidence>
<feature type="compositionally biased region" description="Acidic residues" evidence="2">
    <location>
        <begin position="235"/>
        <end position="245"/>
    </location>
</feature>
<dbReference type="Pfam" id="PF12936">
    <property type="entry name" value="Kri1_C"/>
    <property type="match status" value="1"/>
</dbReference>
<name>A0A6A7BSP2_9PEZI</name>
<evidence type="ECO:0000313" key="4">
    <source>
        <dbReference type="EMBL" id="KAF2858271.1"/>
    </source>
</evidence>
<dbReference type="GO" id="GO:0030686">
    <property type="term" value="C:90S preribosome"/>
    <property type="evidence" value="ECO:0007669"/>
    <property type="project" value="TreeGrafter"/>
</dbReference>
<dbReference type="GO" id="GO:0005730">
    <property type="term" value="C:nucleolus"/>
    <property type="evidence" value="ECO:0007669"/>
    <property type="project" value="TreeGrafter"/>
</dbReference>
<dbReference type="InterPro" id="IPR024626">
    <property type="entry name" value="Kri1-like_C"/>
</dbReference>
<reference evidence="4" key="1">
    <citation type="journal article" date="2020" name="Stud. Mycol.">
        <title>101 Dothideomycetes genomes: a test case for predicting lifestyles and emergence of pathogens.</title>
        <authorList>
            <person name="Haridas S."/>
            <person name="Albert R."/>
            <person name="Binder M."/>
            <person name="Bloem J."/>
            <person name="Labutti K."/>
            <person name="Salamov A."/>
            <person name="Andreopoulos B."/>
            <person name="Baker S."/>
            <person name="Barry K."/>
            <person name="Bills G."/>
            <person name="Bluhm B."/>
            <person name="Cannon C."/>
            <person name="Castanera R."/>
            <person name="Culley D."/>
            <person name="Daum C."/>
            <person name="Ezra D."/>
            <person name="Gonzalez J."/>
            <person name="Henrissat B."/>
            <person name="Kuo A."/>
            <person name="Liang C."/>
            <person name="Lipzen A."/>
            <person name="Lutzoni F."/>
            <person name="Magnuson J."/>
            <person name="Mondo S."/>
            <person name="Nolan M."/>
            <person name="Ohm R."/>
            <person name="Pangilinan J."/>
            <person name="Park H.-J."/>
            <person name="Ramirez L."/>
            <person name="Alfaro M."/>
            <person name="Sun H."/>
            <person name="Tritt A."/>
            <person name="Yoshinaga Y."/>
            <person name="Zwiers L.-H."/>
            <person name="Turgeon B."/>
            <person name="Goodwin S."/>
            <person name="Spatafora J."/>
            <person name="Crous P."/>
            <person name="Grigoriev I."/>
        </authorList>
    </citation>
    <scope>NUCLEOTIDE SEQUENCE</scope>
    <source>
        <strain evidence="4">CBS 480.64</strain>
    </source>
</reference>
<dbReference type="Proteomes" id="UP000799421">
    <property type="component" value="Unassembled WGS sequence"/>
</dbReference>
<evidence type="ECO:0000256" key="2">
    <source>
        <dbReference type="SAM" id="MobiDB-lite"/>
    </source>
</evidence>
<dbReference type="AlphaFoldDB" id="A0A6A7BSP2"/>
<dbReference type="PANTHER" id="PTHR14490">
    <property type="entry name" value="ZINC FINGER, ZZ TYPE"/>
    <property type="match status" value="1"/>
</dbReference>
<feature type="compositionally biased region" description="Basic and acidic residues" evidence="2">
    <location>
        <begin position="38"/>
        <end position="64"/>
    </location>
</feature>
<feature type="region of interest" description="Disordered" evidence="2">
    <location>
        <begin position="135"/>
        <end position="180"/>
    </location>
</feature>
<feature type="region of interest" description="Disordered" evidence="2">
    <location>
        <begin position="1"/>
        <end position="83"/>
    </location>
</feature>
<dbReference type="InterPro" id="IPR018034">
    <property type="entry name" value="Kri1"/>
</dbReference>
<feature type="region of interest" description="Disordered" evidence="2">
    <location>
        <begin position="379"/>
        <end position="428"/>
    </location>
</feature>
<feature type="compositionally biased region" description="Basic and acidic residues" evidence="2">
    <location>
        <begin position="397"/>
        <end position="415"/>
    </location>
</feature>
<dbReference type="Pfam" id="PF05178">
    <property type="entry name" value="Kri1"/>
    <property type="match status" value="1"/>
</dbReference>
<keyword evidence="5" id="KW-1185">Reference proteome</keyword>
<feature type="region of interest" description="Disordered" evidence="2">
    <location>
        <begin position="263"/>
        <end position="309"/>
    </location>
</feature>
<dbReference type="EMBL" id="MU006013">
    <property type="protein sequence ID" value="KAF2858271.1"/>
    <property type="molecule type" value="Genomic_DNA"/>
</dbReference>
<gene>
    <name evidence="4" type="ORF">K470DRAFT_283350</name>
</gene>
<dbReference type="GO" id="GO:0000447">
    <property type="term" value="P:endonucleolytic cleavage in ITS1 to separate SSU-rRNA from 5.8S rRNA and LSU-rRNA from tricistronic rRNA transcript (SSU-rRNA, 5.8S rRNA, LSU-rRNA)"/>
    <property type="evidence" value="ECO:0007669"/>
    <property type="project" value="TreeGrafter"/>
</dbReference>
<protein>
    <submittedName>
        <fullName evidence="4">Krr1-domain-containing protein</fullName>
    </submittedName>
</protein>
<feature type="domain" description="Kri1-like C-terminal" evidence="3">
    <location>
        <begin position="423"/>
        <end position="508"/>
    </location>
</feature>
<dbReference type="PANTHER" id="PTHR14490:SF5">
    <property type="entry name" value="PROTEIN KRI1 HOMOLOG"/>
    <property type="match status" value="1"/>
</dbReference>
<dbReference type="OrthoDB" id="10252032at2759"/>
<feature type="compositionally biased region" description="Acidic residues" evidence="2">
    <location>
        <begin position="379"/>
        <end position="396"/>
    </location>
</feature>
<accession>A0A6A7BSP2</accession>
<organism evidence="4 5">
    <name type="scientific">Piedraia hortae CBS 480.64</name>
    <dbReference type="NCBI Taxonomy" id="1314780"/>
    <lineage>
        <taxon>Eukaryota</taxon>
        <taxon>Fungi</taxon>
        <taxon>Dikarya</taxon>
        <taxon>Ascomycota</taxon>
        <taxon>Pezizomycotina</taxon>
        <taxon>Dothideomycetes</taxon>
        <taxon>Dothideomycetidae</taxon>
        <taxon>Capnodiales</taxon>
        <taxon>Piedraiaceae</taxon>
        <taxon>Piedraia</taxon>
    </lineage>
</organism>
<feature type="compositionally biased region" description="Basic residues" evidence="2">
    <location>
        <begin position="489"/>
        <end position="503"/>
    </location>
</feature>
<evidence type="ECO:0000259" key="3">
    <source>
        <dbReference type="Pfam" id="PF12936"/>
    </source>
</evidence>
<feature type="compositionally biased region" description="Basic and acidic residues" evidence="2">
    <location>
        <begin position="285"/>
        <end position="309"/>
    </location>
</feature>
<feature type="compositionally biased region" description="Acidic residues" evidence="2">
    <location>
        <begin position="168"/>
        <end position="177"/>
    </location>
</feature>
<feature type="compositionally biased region" description="Basic residues" evidence="2">
    <location>
        <begin position="535"/>
        <end position="550"/>
    </location>
</feature>
<proteinExistence type="inferred from homology"/>
<feature type="compositionally biased region" description="Acidic residues" evidence="2">
    <location>
        <begin position="65"/>
        <end position="76"/>
    </location>
</feature>
<feature type="region of interest" description="Disordered" evidence="2">
    <location>
        <begin position="480"/>
        <end position="550"/>
    </location>
</feature>
<evidence type="ECO:0000313" key="5">
    <source>
        <dbReference type="Proteomes" id="UP000799421"/>
    </source>
</evidence>
<feature type="region of interest" description="Disordered" evidence="2">
    <location>
        <begin position="222"/>
        <end position="245"/>
    </location>
</feature>
<sequence length="550" mass="63099">MAAGAAVRSAKRAKLLSSSETESESESDSNSGLQFDAEYGRRFEHNKKREEKQRLEEKYGKESESSSDETEDDDGELATATLDQEIATTLRALREKDPRVYDKKTSFYTSFEPGAAGPAKEKPMHLRDYHRENLLNGHVEGEDGDGDAPLTYRQGQDQLRDALKTAAESDDGEESEADGFLVAKPSVTSKAAAKALTEADVLAAEKDPDAFLNNFIDSRPWVSTDGQTNGFQPMESDDSEEEDRAEEFEQAWNMRFEDPMHANEKLQTFSRATVDKHSVRRKEKNARQNARDRERERKEAAKKEKEAEKARWRKLKIEEIEDKVNRIKATAGIDDVADIFQWKDLLEGDFSDKDWDKEMERRFGEKYYADVEGEKPEFGDEIDISYLENEEEEEDAEPAKKSRKELIQERSEAKRAARKQRRQVEELVDSTLIPEPEIMEKASGFRYRETSPTSFGMTARDILFASDAQLNQYAGLKKLATFRPEEKKRKDKKRLGKKARLRQWRKEVYGSAEEPKGGFEDHIMPDADEGAAVEKKKKNRKRKRKDKVDD</sequence>